<dbReference type="PRINTS" id="PR00111">
    <property type="entry name" value="ABHYDROLASE"/>
</dbReference>
<feature type="domain" description="AB hydrolase-1" evidence="2">
    <location>
        <begin position="20"/>
        <end position="135"/>
    </location>
</feature>
<dbReference type="STRING" id="1691903.A9B99_01805"/>
<dbReference type="RefSeq" id="WP_064594049.1">
    <property type="nucleotide sequence ID" value="NZ_LYRP01000001.1"/>
</dbReference>
<accession>A0A1B7L898</accession>
<evidence type="ECO:0000259" key="2">
    <source>
        <dbReference type="Pfam" id="PF00561"/>
    </source>
</evidence>
<dbReference type="InterPro" id="IPR000073">
    <property type="entry name" value="AB_hydrolase_1"/>
</dbReference>
<evidence type="ECO:0000256" key="1">
    <source>
        <dbReference type="ARBA" id="ARBA00022801"/>
    </source>
</evidence>
<dbReference type="SUPFAM" id="SSF53474">
    <property type="entry name" value="alpha/beta-Hydrolases"/>
    <property type="match status" value="1"/>
</dbReference>
<evidence type="ECO:0000313" key="3">
    <source>
        <dbReference type="EMBL" id="OAT78490.1"/>
    </source>
</evidence>
<evidence type="ECO:0000313" key="4">
    <source>
        <dbReference type="Proteomes" id="UP000078225"/>
    </source>
</evidence>
<dbReference type="Pfam" id="PF00561">
    <property type="entry name" value="Abhydrolase_1"/>
    <property type="match status" value="1"/>
</dbReference>
<dbReference type="PANTHER" id="PTHR43798:SF31">
    <property type="entry name" value="AB HYDROLASE SUPERFAMILY PROTEIN YCLE"/>
    <property type="match status" value="1"/>
</dbReference>
<dbReference type="GO" id="GO:0016020">
    <property type="term" value="C:membrane"/>
    <property type="evidence" value="ECO:0007669"/>
    <property type="project" value="TreeGrafter"/>
</dbReference>
<sequence>MKLDINDTHLHVTQRGEGVPALVFLHYYGGSSRTWESVINILPNDYQTIAYDHRGWGESGKPTDGYDIAGLAADAEAVIKKLGIQRYILVGHSMGGKVAQLIASRQPQGLEGLILVAPSPPTPMHLSDEERTVLKSAYSSCESVEYVIDHVLTAKTLSAEHRKQVIEDSLKGSIQAKKAWPDEAMREDITACVSAISVPTLVISGDQDKVERLNVLKEELLPRIPEARLNVISGAGHLLPLEVPETLASMIAGFADCVVKQMV</sequence>
<organism evidence="3 4">
    <name type="scientific">Mangrovibacter phragmitis</name>
    <dbReference type="NCBI Taxonomy" id="1691903"/>
    <lineage>
        <taxon>Bacteria</taxon>
        <taxon>Pseudomonadati</taxon>
        <taxon>Pseudomonadota</taxon>
        <taxon>Gammaproteobacteria</taxon>
        <taxon>Enterobacterales</taxon>
        <taxon>Enterobacteriaceae</taxon>
        <taxon>Mangrovibacter</taxon>
    </lineage>
</organism>
<keyword evidence="4" id="KW-1185">Reference proteome</keyword>
<comment type="caution">
    <text evidence="3">The sequence shown here is derived from an EMBL/GenBank/DDBJ whole genome shotgun (WGS) entry which is preliminary data.</text>
</comment>
<protein>
    <submittedName>
        <fullName evidence="3">Hydrolase</fullName>
    </submittedName>
</protein>
<gene>
    <name evidence="3" type="ORF">A9B99_01805</name>
</gene>
<reference evidence="4" key="1">
    <citation type="submission" date="2016-05" db="EMBL/GenBank/DDBJ databases">
        <authorList>
            <person name="Behera P."/>
            <person name="Vaishampayan P."/>
            <person name="Singh N."/>
            <person name="Raina V."/>
            <person name="Suar M."/>
            <person name="Pattnaik A."/>
            <person name="Rastogi G."/>
        </authorList>
    </citation>
    <scope>NUCLEOTIDE SEQUENCE [LARGE SCALE GENOMIC DNA]</scope>
    <source>
        <strain evidence="4">MP23</strain>
    </source>
</reference>
<dbReference type="PANTHER" id="PTHR43798">
    <property type="entry name" value="MONOACYLGLYCEROL LIPASE"/>
    <property type="match status" value="1"/>
</dbReference>
<proteinExistence type="predicted"/>
<dbReference type="OrthoDB" id="9780765at2"/>
<dbReference type="InterPro" id="IPR050266">
    <property type="entry name" value="AB_hydrolase_sf"/>
</dbReference>
<dbReference type="GO" id="GO:0016787">
    <property type="term" value="F:hydrolase activity"/>
    <property type="evidence" value="ECO:0007669"/>
    <property type="project" value="UniProtKB-KW"/>
</dbReference>
<dbReference type="AlphaFoldDB" id="A0A1B7L898"/>
<keyword evidence="1 3" id="KW-0378">Hydrolase</keyword>
<dbReference type="Proteomes" id="UP000078225">
    <property type="component" value="Unassembled WGS sequence"/>
</dbReference>
<dbReference type="InterPro" id="IPR029058">
    <property type="entry name" value="AB_hydrolase_fold"/>
</dbReference>
<name>A0A1B7L898_9ENTR</name>
<dbReference type="Gene3D" id="3.40.50.1820">
    <property type="entry name" value="alpha/beta hydrolase"/>
    <property type="match status" value="1"/>
</dbReference>
<dbReference type="EMBL" id="LYRP01000001">
    <property type="protein sequence ID" value="OAT78490.1"/>
    <property type="molecule type" value="Genomic_DNA"/>
</dbReference>